<gene>
    <name evidence="1" type="ORF">FNU76_06985</name>
</gene>
<keyword evidence="2" id="KW-1185">Reference proteome</keyword>
<name>A0A516SD93_9NEIS</name>
<protein>
    <submittedName>
        <fullName evidence="1">Uncharacterized protein</fullName>
    </submittedName>
</protein>
<reference evidence="2" key="1">
    <citation type="submission" date="2019-07" db="EMBL/GenBank/DDBJ databases">
        <title>Chitinimonas sp. nov., isolated from Ny-Alesund, arctica soil.</title>
        <authorList>
            <person name="Xu Q."/>
            <person name="Peng F."/>
        </authorList>
    </citation>
    <scope>NUCLEOTIDE SEQUENCE [LARGE SCALE GENOMIC DNA]</scope>
    <source>
        <strain evidence="2">R3-44</strain>
    </source>
</reference>
<dbReference type="KEGG" id="cari:FNU76_06985"/>
<dbReference type="Proteomes" id="UP000317550">
    <property type="component" value="Chromosome"/>
</dbReference>
<dbReference type="EMBL" id="CP041730">
    <property type="protein sequence ID" value="QDQ26119.1"/>
    <property type="molecule type" value="Genomic_DNA"/>
</dbReference>
<dbReference type="AlphaFoldDB" id="A0A516SD93"/>
<proteinExistence type="predicted"/>
<evidence type="ECO:0000313" key="2">
    <source>
        <dbReference type="Proteomes" id="UP000317550"/>
    </source>
</evidence>
<sequence length="125" mass="13412">MINGSGPNYSLLSHIFNQAISVGQNPIEGQLAAPISQAVIAAERIEASYIPLGRGSGAGHSLSTREFLNFANSYVARVEKINQYQDLDPSKREALITGLEDAINAKYNHQDEQLTDKPAAQSGGN</sequence>
<accession>A0A516SD93</accession>
<dbReference type="RefSeq" id="WP_144277518.1">
    <property type="nucleotide sequence ID" value="NZ_CP041730.1"/>
</dbReference>
<evidence type="ECO:0000313" key="1">
    <source>
        <dbReference type="EMBL" id="QDQ26119.1"/>
    </source>
</evidence>
<organism evidence="1 2">
    <name type="scientific">Chitinimonas arctica</name>
    <dbReference type="NCBI Taxonomy" id="2594795"/>
    <lineage>
        <taxon>Bacteria</taxon>
        <taxon>Pseudomonadati</taxon>
        <taxon>Pseudomonadota</taxon>
        <taxon>Betaproteobacteria</taxon>
        <taxon>Neisseriales</taxon>
        <taxon>Chitinibacteraceae</taxon>
        <taxon>Chitinimonas</taxon>
    </lineage>
</organism>